<dbReference type="InterPro" id="IPR016161">
    <property type="entry name" value="Ald_DH/histidinol_DH"/>
</dbReference>
<evidence type="ECO:0000256" key="3">
    <source>
        <dbReference type="RuleBase" id="RU003345"/>
    </source>
</evidence>
<dbReference type="SUPFAM" id="SSF53720">
    <property type="entry name" value="ALDH-like"/>
    <property type="match status" value="1"/>
</dbReference>
<dbReference type="Gene3D" id="3.40.309.10">
    <property type="entry name" value="Aldehyde Dehydrogenase, Chain A, domain 2"/>
    <property type="match status" value="1"/>
</dbReference>
<comment type="similarity">
    <text evidence="3">Belongs to the aldehyde dehydrogenase family.</text>
</comment>
<evidence type="ECO:0000256" key="1">
    <source>
        <dbReference type="ARBA" id="ARBA00023002"/>
    </source>
</evidence>
<keyword evidence="6" id="KW-1185">Reference proteome</keyword>
<protein>
    <submittedName>
        <fullName evidence="5">Aldehyde dehydrogenase (NAD+)</fullName>
        <ecNumber evidence="5">1.2.1.3</ecNumber>
    </submittedName>
</protein>
<dbReference type="PANTHER" id="PTHR11699">
    <property type="entry name" value="ALDEHYDE DEHYDROGENASE-RELATED"/>
    <property type="match status" value="1"/>
</dbReference>
<evidence type="ECO:0000256" key="2">
    <source>
        <dbReference type="PROSITE-ProRule" id="PRU10007"/>
    </source>
</evidence>
<dbReference type="GO" id="GO:0004029">
    <property type="term" value="F:aldehyde dehydrogenase (NAD+) activity"/>
    <property type="evidence" value="ECO:0007669"/>
    <property type="project" value="UniProtKB-EC"/>
</dbReference>
<evidence type="ECO:0000313" key="5">
    <source>
        <dbReference type="EMBL" id="MDQ0376017.1"/>
    </source>
</evidence>
<accession>A0ABU0EL52</accession>
<dbReference type="EMBL" id="JAUSUT010000001">
    <property type="protein sequence ID" value="MDQ0376017.1"/>
    <property type="molecule type" value="Genomic_DNA"/>
</dbReference>
<dbReference type="Gene3D" id="3.40.605.10">
    <property type="entry name" value="Aldehyde Dehydrogenase, Chain A, domain 1"/>
    <property type="match status" value="1"/>
</dbReference>
<proteinExistence type="inferred from homology"/>
<dbReference type="Pfam" id="PF00171">
    <property type="entry name" value="Aldedh"/>
    <property type="match status" value="1"/>
</dbReference>
<evidence type="ECO:0000313" key="6">
    <source>
        <dbReference type="Proteomes" id="UP001229651"/>
    </source>
</evidence>
<gene>
    <name evidence="5" type="ORF">FB470_000011</name>
</gene>
<feature type="active site" evidence="2">
    <location>
        <position position="246"/>
    </location>
</feature>
<organism evidence="5 6">
    <name type="scientific">Amycolatopsis thermophila</name>
    <dbReference type="NCBI Taxonomy" id="206084"/>
    <lineage>
        <taxon>Bacteria</taxon>
        <taxon>Bacillati</taxon>
        <taxon>Actinomycetota</taxon>
        <taxon>Actinomycetes</taxon>
        <taxon>Pseudonocardiales</taxon>
        <taxon>Pseudonocardiaceae</taxon>
        <taxon>Amycolatopsis</taxon>
    </lineage>
</organism>
<name>A0ABU0EL52_9PSEU</name>
<dbReference type="PROSITE" id="PS00687">
    <property type="entry name" value="ALDEHYDE_DEHYDR_GLU"/>
    <property type="match status" value="1"/>
</dbReference>
<dbReference type="InterPro" id="IPR016162">
    <property type="entry name" value="Ald_DH_N"/>
</dbReference>
<dbReference type="PROSITE" id="PS00070">
    <property type="entry name" value="ALDEHYDE_DEHYDR_CYS"/>
    <property type="match status" value="1"/>
</dbReference>
<dbReference type="Proteomes" id="UP001229651">
    <property type="component" value="Unassembled WGS sequence"/>
</dbReference>
<dbReference type="EC" id="1.2.1.3" evidence="5"/>
<comment type="caution">
    <text evidence="5">The sequence shown here is derived from an EMBL/GenBank/DDBJ whole genome shotgun (WGS) entry which is preliminary data.</text>
</comment>
<dbReference type="InterPro" id="IPR016160">
    <property type="entry name" value="Ald_DH_CS_CYS"/>
</dbReference>
<keyword evidence="1 3" id="KW-0560">Oxidoreductase</keyword>
<evidence type="ECO:0000259" key="4">
    <source>
        <dbReference type="Pfam" id="PF00171"/>
    </source>
</evidence>
<feature type="domain" description="Aldehyde dehydrogenase" evidence="4">
    <location>
        <begin position="15"/>
        <end position="469"/>
    </location>
</feature>
<sequence length="482" mass="50647">MTVPADEILVAGRWRRGGGAPLECVDPATGEPLAVVHAASARDVDDAAQAAAVPEWAALLPHERARVLMRVGDLIERDADELALLQTRNTGKALRETRALVASAAATFRFYAAALETMETALTPQRGPYLTMSVYEPIGVVGAITPWNSPIASDAQKIAPALAAGNGVLLKPAEATPLVSLALARLVLEAGVPAPLLSVLPGSGSVVGDALVRHPLVGKVAFTGGTSTGRAIGRIAAEKIMPVTMELGGKSPTIVCPDASAEQAVAGILYGIFSSTGQSCIAGSRIFLPAARYDEFRDLLVAGASRLRLGPGVAGDTQVAPLVTFAHRDRVAALVDRAREEGARVLCGGAVPSSAGAYYPPTLLEGLPNTSKTCQEEIFGPVGVLLPYVDEDDLVRQANDSVYGLACGIWTADYRRAWRIARRVEAGTVWINTYKQFSISTPFSGMKESGLGVDKGRDGILGYMRQKSVYWGLDEGPLPWAG</sequence>
<dbReference type="InterPro" id="IPR016163">
    <property type="entry name" value="Ald_DH_C"/>
</dbReference>
<dbReference type="InterPro" id="IPR015590">
    <property type="entry name" value="Aldehyde_DH_dom"/>
</dbReference>
<dbReference type="InterPro" id="IPR029510">
    <property type="entry name" value="Ald_DH_CS_GLU"/>
</dbReference>
<dbReference type="RefSeq" id="WP_306987672.1">
    <property type="nucleotide sequence ID" value="NZ_JAUSUT010000001.1"/>
</dbReference>
<reference evidence="5 6" key="1">
    <citation type="submission" date="2023-07" db="EMBL/GenBank/DDBJ databases">
        <title>Sequencing the genomes of 1000 actinobacteria strains.</title>
        <authorList>
            <person name="Klenk H.-P."/>
        </authorList>
    </citation>
    <scope>NUCLEOTIDE SEQUENCE [LARGE SCALE GENOMIC DNA]</scope>
    <source>
        <strain evidence="5 6">DSM 45805</strain>
    </source>
</reference>